<organism evidence="6 7">
    <name type="scientific">Actinorugispora endophytica</name>
    <dbReference type="NCBI Taxonomy" id="1605990"/>
    <lineage>
        <taxon>Bacteria</taxon>
        <taxon>Bacillati</taxon>
        <taxon>Actinomycetota</taxon>
        <taxon>Actinomycetes</taxon>
        <taxon>Streptosporangiales</taxon>
        <taxon>Nocardiopsidaceae</taxon>
        <taxon>Actinorugispora</taxon>
    </lineage>
</organism>
<accession>A0A4R6UNV6</accession>
<proteinExistence type="inferred from homology"/>
<evidence type="ECO:0000259" key="5">
    <source>
        <dbReference type="Pfam" id="PF01266"/>
    </source>
</evidence>
<dbReference type="Proteomes" id="UP000295281">
    <property type="component" value="Unassembled WGS sequence"/>
</dbReference>
<evidence type="ECO:0000313" key="7">
    <source>
        <dbReference type="Proteomes" id="UP000295281"/>
    </source>
</evidence>
<evidence type="ECO:0000256" key="4">
    <source>
        <dbReference type="ARBA" id="ARBA00023002"/>
    </source>
</evidence>
<dbReference type="PANTHER" id="PTHR13847:SF286">
    <property type="entry name" value="D-AMINO ACID DEHYDROGENASE"/>
    <property type="match status" value="1"/>
</dbReference>
<dbReference type="Gene3D" id="3.30.9.10">
    <property type="entry name" value="D-Amino Acid Oxidase, subunit A, domain 2"/>
    <property type="match status" value="1"/>
</dbReference>
<dbReference type="OrthoDB" id="9806257at2"/>
<dbReference type="GO" id="GO:0005737">
    <property type="term" value="C:cytoplasm"/>
    <property type="evidence" value="ECO:0007669"/>
    <property type="project" value="TreeGrafter"/>
</dbReference>
<dbReference type="SUPFAM" id="SSF54373">
    <property type="entry name" value="FAD-linked reductases, C-terminal domain"/>
    <property type="match status" value="1"/>
</dbReference>
<protein>
    <submittedName>
        <fullName evidence="6">D-amino-acid dehydrogenase</fullName>
    </submittedName>
</protein>
<evidence type="ECO:0000256" key="2">
    <source>
        <dbReference type="ARBA" id="ARBA00009410"/>
    </source>
</evidence>
<dbReference type="Pfam" id="PF01266">
    <property type="entry name" value="DAO"/>
    <property type="match status" value="1"/>
</dbReference>
<sequence>MRVIVIGGGVVGASAAYHLTRRGVSTTLVDRFDPGAATPAGAGVVFPWPFPGSSAAEAAFRRAAAAHYPRLMADLADDDCGPTGYAVVGGVSVGADAAALRAEAEAMAAMAALPGHEGMGEVAFLPPGEPARRMPVLRAEYAGVAVPGTARVDGRLTRAALVGAAEERALRRRAGDAGLVTDGTRVTGVRVGGDELSADAVVVAAGAWSPGLLEPLGVRLGVRPVRGQLLHLRLPRSDTSAWPVVRAGEREHYLLAFAPDRIVAGSTREPGAGFEARTTAGAAHRLLTDALATAPGLAAAGVVEARVGLRPEGVDGAQLLGVVDSLPGLVVATGLGSEGLTLGPYQGAVAARLAMGEDPGLDLEPFRPDRFTETAHDPL</sequence>
<dbReference type="EMBL" id="SNYN01000022">
    <property type="protein sequence ID" value="TDQ47183.1"/>
    <property type="molecule type" value="Genomic_DNA"/>
</dbReference>
<comment type="cofactor">
    <cofactor evidence="1">
        <name>FAD</name>
        <dbReference type="ChEBI" id="CHEBI:57692"/>
    </cofactor>
</comment>
<evidence type="ECO:0000256" key="3">
    <source>
        <dbReference type="ARBA" id="ARBA00022630"/>
    </source>
</evidence>
<dbReference type="AlphaFoldDB" id="A0A4R6UNV6"/>
<dbReference type="SUPFAM" id="SSF51905">
    <property type="entry name" value="FAD/NAD(P)-binding domain"/>
    <property type="match status" value="1"/>
</dbReference>
<reference evidence="6 7" key="1">
    <citation type="submission" date="2019-03" db="EMBL/GenBank/DDBJ databases">
        <title>Genomic Encyclopedia of Type Strains, Phase IV (KMG-IV): sequencing the most valuable type-strain genomes for metagenomic binning, comparative biology and taxonomic classification.</title>
        <authorList>
            <person name="Goeker M."/>
        </authorList>
    </citation>
    <scope>NUCLEOTIDE SEQUENCE [LARGE SCALE GENOMIC DNA]</scope>
    <source>
        <strain evidence="6 7">DSM 46770</strain>
    </source>
</reference>
<feature type="domain" description="FAD dependent oxidoreductase" evidence="5">
    <location>
        <begin position="2"/>
        <end position="352"/>
    </location>
</feature>
<comment type="similarity">
    <text evidence="2">Belongs to the DadA oxidoreductase family.</text>
</comment>
<name>A0A4R6UNV6_9ACTN</name>
<keyword evidence="3" id="KW-0285">Flavoprotein</keyword>
<keyword evidence="4" id="KW-0560">Oxidoreductase</keyword>
<evidence type="ECO:0000313" key="6">
    <source>
        <dbReference type="EMBL" id="TDQ47183.1"/>
    </source>
</evidence>
<dbReference type="InterPro" id="IPR036188">
    <property type="entry name" value="FAD/NAD-bd_sf"/>
</dbReference>
<dbReference type="PANTHER" id="PTHR13847">
    <property type="entry name" value="SARCOSINE DEHYDROGENASE-RELATED"/>
    <property type="match status" value="1"/>
</dbReference>
<dbReference type="RefSeq" id="WP_133742960.1">
    <property type="nucleotide sequence ID" value="NZ_SNYN01000022.1"/>
</dbReference>
<dbReference type="Gene3D" id="3.50.50.60">
    <property type="entry name" value="FAD/NAD(P)-binding domain"/>
    <property type="match status" value="1"/>
</dbReference>
<gene>
    <name evidence="6" type="ORF">EV190_1222</name>
</gene>
<dbReference type="InterPro" id="IPR006076">
    <property type="entry name" value="FAD-dep_OxRdtase"/>
</dbReference>
<evidence type="ECO:0000256" key="1">
    <source>
        <dbReference type="ARBA" id="ARBA00001974"/>
    </source>
</evidence>
<dbReference type="GO" id="GO:0016491">
    <property type="term" value="F:oxidoreductase activity"/>
    <property type="evidence" value="ECO:0007669"/>
    <property type="project" value="UniProtKB-KW"/>
</dbReference>
<comment type="caution">
    <text evidence="6">The sequence shown here is derived from an EMBL/GenBank/DDBJ whole genome shotgun (WGS) entry which is preliminary data.</text>
</comment>
<keyword evidence="7" id="KW-1185">Reference proteome</keyword>